<proteinExistence type="predicted"/>
<organism evidence="1 2">
    <name type="scientific">Streptomyces camponoticapitis</name>
    <dbReference type="NCBI Taxonomy" id="1616125"/>
    <lineage>
        <taxon>Bacteria</taxon>
        <taxon>Bacillati</taxon>
        <taxon>Actinomycetota</taxon>
        <taxon>Actinomycetes</taxon>
        <taxon>Kitasatosporales</taxon>
        <taxon>Streptomycetaceae</taxon>
        <taxon>Streptomyces</taxon>
    </lineage>
</organism>
<dbReference type="EMBL" id="BMMV01000002">
    <property type="protein sequence ID" value="GGJ80070.1"/>
    <property type="molecule type" value="Genomic_DNA"/>
</dbReference>
<keyword evidence="2" id="KW-1185">Reference proteome</keyword>
<evidence type="ECO:0000313" key="2">
    <source>
        <dbReference type="Proteomes" id="UP000660265"/>
    </source>
</evidence>
<accession>A0ABQ2E1E3</accession>
<reference evidence="2" key="1">
    <citation type="journal article" date="2019" name="Int. J. Syst. Evol. Microbiol.">
        <title>The Global Catalogue of Microorganisms (GCM) 10K type strain sequencing project: providing services to taxonomists for standard genome sequencing and annotation.</title>
        <authorList>
            <consortium name="The Broad Institute Genomics Platform"/>
            <consortium name="The Broad Institute Genome Sequencing Center for Infectious Disease"/>
            <person name="Wu L."/>
            <person name="Ma J."/>
        </authorList>
    </citation>
    <scope>NUCLEOTIDE SEQUENCE [LARGE SCALE GENOMIC DNA]</scope>
    <source>
        <strain evidence="2">CGMCC 4.7275</strain>
    </source>
</reference>
<evidence type="ECO:0000313" key="1">
    <source>
        <dbReference type="EMBL" id="GGJ80070.1"/>
    </source>
</evidence>
<dbReference type="RefSeq" id="WP_189105978.1">
    <property type="nucleotide sequence ID" value="NZ_BMMV01000002.1"/>
</dbReference>
<protein>
    <recommendedName>
        <fullName evidence="3">Aminoglycoside phosphotransferase domain-containing protein</fullName>
    </recommendedName>
</protein>
<evidence type="ECO:0008006" key="3">
    <source>
        <dbReference type="Google" id="ProtNLM"/>
    </source>
</evidence>
<gene>
    <name evidence="1" type="ORF">GCM10011583_09550</name>
</gene>
<sequence length="379" mass="40654">MPLPPDVIPPASAEIEALLTASAGARVIIESIEPLHHPWVLRAHLAKANGLPDTVIVKSLRPEGYGLRSAEELMRCEHAALAFIADDLGLGLVPRLHAASPDSRLLVLEDLYPRTELAQLLRRDGHTPALDAELTAFASSMGELAAASAGRAALFNSRRTALGTTTDRLGDWEHAYTGLWQNGLAQAAAFGVPLSAAAERDLQAAVAELADPGPFLALTNGDTESHNFLTGPGGGRLIDFEGAGFRHALTAAAGFAVPGPDWLRVSGPSQIEAFRRALSRTVPEAEDDHRFGYGLASASMVWVMMRTERLTTLDARSHGDDSRTQLVALLESGARTAETNRVLPHLAAWARSTATVLRHRWPDTDSDTTALAPYTWRAR</sequence>
<name>A0ABQ2E1E3_9ACTN</name>
<dbReference type="SUPFAM" id="SSF56112">
    <property type="entry name" value="Protein kinase-like (PK-like)"/>
    <property type="match status" value="1"/>
</dbReference>
<dbReference type="Proteomes" id="UP000660265">
    <property type="component" value="Unassembled WGS sequence"/>
</dbReference>
<dbReference type="InterPro" id="IPR011009">
    <property type="entry name" value="Kinase-like_dom_sf"/>
</dbReference>
<comment type="caution">
    <text evidence="1">The sequence shown here is derived from an EMBL/GenBank/DDBJ whole genome shotgun (WGS) entry which is preliminary data.</text>
</comment>